<keyword evidence="4" id="KW-1185">Reference proteome</keyword>
<dbReference type="AlphaFoldDB" id="A0A2N3N467"/>
<name>A0A2N3N467_9PEZI</name>
<sequence>MTAHRVVRVAATAVLLLFILVIYLVAMFFSRRAIALLGAAPLLTSVSAKVDVAWYPPSQSEINDLDKVLNAEGVYGFIYNSSETPDDKYGSYNWCNMPHVRKAEYVRPSREYELQYVELIHRHHKRTPYSSNAFPVEPYQWNCNDMGLYYYGEPWEGHDSSSRTYWQGYISSVNPFVPSGWIGTCQFPQITAEGLDDSWVHGADLYGVYHDLLGFLPSKREDWTKTVKYRVTNNVITSQVAGMLVNGMWGVRDPIPLLIQASAIDSLEPKYSCSASSKAFDAIKSSANPAWQKHLDASSSLYATLDDISGVPTSDSGFHASFDHYYDNLSARQCHAKPLPCKLVNGANSTTCVTQDLADAVYRMGNWEYSQIYRDASTSLSASVASYGVWVAELAANLRSAVEGNNSVRYMHNIAHDGSVSRLLSILQIDTMVWPGMGSEVVFELWKKKAGRRARGFEERRGRKPGGHKGHDDDDDDGEYVVRVLFGGRVLKSSSPTLGVMNMIPVQTLLDYFDGLVGENASLVKQLCA</sequence>
<feature type="transmembrane region" description="Helical" evidence="2">
    <location>
        <begin position="6"/>
        <end position="26"/>
    </location>
</feature>
<dbReference type="EMBL" id="NLAX01000701">
    <property type="protein sequence ID" value="PKS07230.1"/>
    <property type="molecule type" value="Genomic_DNA"/>
</dbReference>
<evidence type="ECO:0008006" key="5">
    <source>
        <dbReference type="Google" id="ProtNLM"/>
    </source>
</evidence>
<dbReference type="OrthoDB" id="10262962at2759"/>
<comment type="caution">
    <text evidence="3">The sequence shown here is derived from an EMBL/GenBank/DDBJ whole genome shotgun (WGS) entry which is preliminary data.</text>
</comment>
<dbReference type="Gene3D" id="3.40.50.1240">
    <property type="entry name" value="Phosphoglycerate mutase-like"/>
    <property type="match status" value="1"/>
</dbReference>
<protein>
    <recommendedName>
        <fullName evidence="5">3-phytase</fullName>
    </recommendedName>
</protein>
<proteinExistence type="predicted"/>
<evidence type="ECO:0000256" key="1">
    <source>
        <dbReference type="SAM" id="MobiDB-lite"/>
    </source>
</evidence>
<dbReference type="PANTHER" id="PTHR11567">
    <property type="entry name" value="ACID PHOSPHATASE-RELATED"/>
    <property type="match status" value="1"/>
</dbReference>
<accession>A0A2N3N467</accession>
<dbReference type="InterPro" id="IPR050645">
    <property type="entry name" value="Histidine_acid_phosphatase"/>
</dbReference>
<evidence type="ECO:0000256" key="2">
    <source>
        <dbReference type="SAM" id="Phobius"/>
    </source>
</evidence>
<keyword evidence="2" id="KW-0472">Membrane</keyword>
<dbReference type="GO" id="GO:0016791">
    <property type="term" value="F:phosphatase activity"/>
    <property type="evidence" value="ECO:0007669"/>
    <property type="project" value="TreeGrafter"/>
</dbReference>
<evidence type="ECO:0000313" key="3">
    <source>
        <dbReference type="EMBL" id="PKS07230.1"/>
    </source>
</evidence>
<dbReference type="PANTHER" id="PTHR11567:SF195">
    <property type="entry name" value="ACID PHOSPHATASE, PUTATIVE (AFU_ORTHOLOGUE AFUA_3G14570)-RELATED"/>
    <property type="match status" value="1"/>
</dbReference>
<gene>
    <name evidence="3" type="ORF">jhhlp_005832</name>
</gene>
<dbReference type="STRING" id="41688.A0A2N3N467"/>
<organism evidence="3 4">
    <name type="scientific">Lomentospora prolificans</name>
    <dbReference type="NCBI Taxonomy" id="41688"/>
    <lineage>
        <taxon>Eukaryota</taxon>
        <taxon>Fungi</taxon>
        <taxon>Dikarya</taxon>
        <taxon>Ascomycota</taxon>
        <taxon>Pezizomycotina</taxon>
        <taxon>Sordariomycetes</taxon>
        <taxon>Hypocreomycetidae</taxon>
        <taxon>Microascales</taxon>
        <taxon>Microascaceae</taxon>
        <taxon>Lomentospora</taxon>
    </lineage>
</organism>
<feature type="region of interest" description="Disordered" evidence="1">
    <location>
        <begin position="456"/>
        <end position="475"/>
    </location>
</feature>
<dbReference type="SUPFAM" id="SSF53254">
    <property type="entry name" value="Phosphoglycerate mutase-like"/>
    <property type="match status" value="1"/>
</dbReference>
<dbReference type="VEuPathDB" id="FungiDB:jhhlp_005832"/>
<dbReference type="Proteomes" id="UP000233524">
    <property type="component" value="Unassembled WGS sequence"/>
</dbReference>
<dbReference type="InParanoid" id="A0A2N3N467"/>
<dbReference type="InterPro" id="IPR029033">
    <property type="entry name" value="His_PPase_superfam"/>
</dbReference>
<keyword evidence="2" id="KW-0812">Transmembrane</keyword>
<evidence type="ECO:0000313" key="4">
    <source>
        <dbReference type="Proteomes" id="UP000233524"/>
    </source>
</evidence>
<keyword evidence="2" id="KW-1133">Transmembrane helix</keyword>
<reference evidence="3 4" key="1">
    <citation type="journal article" date="2017" name="G3 (Bethesda)">
        <title>First Draft Genome Sequence of the Pathogenic Fungus Lomentospora prolificans (Formerly Scedosporium prolificans).</title>
        <authorList>
            <person name="Luo R."/>
            <person name="Zimin A."/>
            <person name="Workman R."/>
            <person name="Fan Y."/>
            <person name="Pertea G."/>
            <person name="Grossman N."/>
            <person name="Wear M.P."/>
            <person name="Jia B."/>
            <person name="Miller H."/>
            <person name="Casadevall A."/>
            <person name="Timp W."/>
            <person name="Zhang S.X."/>
            <person name="Salzberg S.L."/>
        </authorList>
    </citation>
    <scope>NUCLEOTIDE SEQUENCE [LARGE SCALE GENOMIC DNA]</scope>
    <source>
        <strain evidence="3 4">JHH-5317</strain>
    </source>
</reference>